<dbReference type="SMART" id="SM00382">
    <property type="entry name" value="AAA"/>
    <property type="match status" value="2"/>
</dbReference>
<dbReference type="Gene3D" id="3.40.50.300">
    <property type="entry name" value="P-loop containing nucleotide triphosphate hydrolases"/>
    <property type="match status" value="3"/>
</dbReference>
<protein>
    <recommendedName>
        <fullName evidence="15">UvrABC system protein A</fullName>
    </recommendedName>
    <alternativeName>
        <fullName evidence="16">Excinuclease ABC subunit A</fullName>
    </alternativeName>
</protein>
<keyword evidence="7" id="KW-0228">DNA excision</keyword>
<dbReference type="EMBL" id="RCDD01000003">
    <property type="protein sequence ID" value="RLK58170.1"/>
    <property type="molecule type" value="Genomic_DNA"/>
</dbReference>
<dbReference type="InterPro" id="IPR003439">
    <property type="entry name" value="ABC_transporter-like_ATP-bd"/>
</dbReference>
<sequence length="768" mass="83586">MNSARPPLVVHDARTNNLTGVTVSIPSPALTVVTGVSGSGKSSLVFETIAKESQRQLNEVFPLFIRNRLPKFERPDFERMENLAPAIVVDQRNLGRSARSTVGTLTEVHAMLRVLFSRHGNPSAGESTAYSFNAPDGMCPECEGLGEVLTVEVDLLLDKTKSLNEGAITHPNFAVGTNYWKRYATAHYHVEQPAKRLGKELFDADKPVKDYTKDELELLLYGSDFQTDRLDDLNNVAVNDYEGLVDRFTRRFVKPGLDSLKPKDRKHVEPLVDKKPCRACKGTRLAQAVLKSKIDGHNIADLSALQVTDLVDVLRKMEKTIGDGSVLRPPIAALTRMEEVGLGYLSLDRSSLSLSGGEGQRLKTVRHLGSSLTGMTYVFDEPSVGLHPRDVERLITLLHQLRDKGNIVLVVEHNRAVIEAADHVIDIGPGAGARGGSVTFEGTAAALAKSDTVTGRELRKPIPEREPREFTEHLKVRRASLHNLRGVDADFPLGVLTVVTGVAGSGKSTLATKVLPQQHPDVVVIDQSAVGINPRSTPATYAKIWDHIRTLFAREHDVKPGLFSFNAEGGCPTCKGRGTITSDMAYLDPVTVVCETCGGRRFDPAVLAYEVGGRSIADVLETTIEEAVDQFSDETVTERLRAFLDVGLGYLTLGRSLSELSGGERQRVKLASRLTAKGSVIVFDEPTSGLHMADVRHLVDLFDRIIDAGNTVIVIEHDLDVVKVADWVIDLGPGAGSEGGEIVFTGVPADLAKQKNSLTGRHLAKERS</sequence>
<gene>
    <name evidence="18" type="ORF">CLV68_4264</name>
</gene>
<evidence type="ECO:0000256" key="12">
    <source>
        <dbReference type="ARBA" id="ARBA00023125"/>
    </source>
</evidence>
<keyword evidence="12" id="KW-0238">DNA-binding</keyword>
<evidence type="ECO:0000256" key="10">
    <source>
        <dbReference type="ARBA" id="ARBA00022840"/>
    </source>
</evidence>
<keyword evidence="5" id="KW-0547">Nucleotide-binding</keyword>
<evidence type="ECO:0000256" key="9">
    <source>
        <dbReference type="ARBA" id="ARBA00022833"/>
    </source>
</evidence>
<evidence type="ECO:0000256" key="13">
    <source>
        <dbReference type="ARBA" id="ARBA00023204"/>
    </source>
</evidence>
<keyword evidence="10" id="KW-0067">ATP-binding</keyword>
<keyword evidence="11" id="KW-0267">Excision nuclease</keyword>
<keyword evidence="6" id="KW-0227">DNA damage</keyword>
<evidence type="ECO:0000256" key="2">
    <source>
        <dbReference type="ARBA" id="ARBA00022490"/>
    </source>
</evidence>
<dbReference type="Proteomes" id="UP000282454">
    <property type="component" value="Unassembled WGS sequence"/>
</dbReference>
<evidence type="ECO:0000256" key="6">
    <source>
        <dbReference type="ARBA" id="ARBA00022763"/>
    </source>
</evidence>
<organism evidence="18 19">
    <name type="scientific">Actinokineospora cianjurensis</name>
    <dbReference type="NCBI Taxonomy" id="585224"/>
    <lineage>
        <taxon>Bacteria</taxon>
        <taxon>Bacillati</taxon>
        <taxon>Actinomycetota</taxon>
        <taxon>Actinomycetes</taxon>
        <taxon>Pseudonocardiales</taxon>
        <taxon>Pseudonocardiaceae</taxon>
        <taxon>Actinokineospora</taxon>
    </lineage>
</organism>
<evidence type="ECO:0000313" key="19">
    <source>
        <dbReference type="Proteomes" id="UP000282454"/>
    </source>
</evidence>
<dbReference type="PANTHER" id="PTHR43152">
    <property type="entry name" value="UVRABC SYSTEM PROTEIN A"/>
    <property type="match status" value="1"/>
</dbReference>
<evidence type="ECO:0000256" key="1">
    <source>
        <dbReference type="ARBA" id="ARBA00004496"/>
    </source>
</evidence>
<keyword evidence="2" id="KW-0963">Cytoplasm</keyword>
<keyword evidence="9" id="KW-0862">Zinc</keyword>
<dbReference type="PANTHER" id="PTHR43152:SF3">
    <property type="entry name" value="UVRABC SYSTEM PROTEIN A"/>
    <property type="match status" value="1"/>
</dbReference>
<name>A0A421B1D4_9PSEU</name>
<dbReference type="GO" id="GO:0008270">
    <property type="term" value="F:zinc ion binding"/>
    <property type="evidence" value="ECO:0007669"/>
    <property type="project" value="UniProtKB-KW"/>
</dbReference>
<keyword evidence="8" id="KW-0863">Zinc-finger</keyword>
<dbReference type="PROSITE" id="PS50893">
    <property type="entry name" value="ABC_TRANSPORTER_2"/>
    <property type="match status" value="1"/>
</dbReference>
<keyword evidence="4" id="KW-0677">Repeat</keyword>
<evidence type="ECO:0000256" key="4">
    <source>
        <dbReference type="ARBA" id="ARBA00022737"/>
    </source>
</evidence>
<feature type="domain" description="ABC transporter" evidence="17">
    <location>
        <begin position="468"/>
        <end position="758"/>
    </location>
</feature>
<evidence type="ECO:0000256" key="14">
    <source>
        <dbReference type="ARBA" id="ARBA00038000"/>
    </source>
</evidence>
<evidence type="ECO:0000256" key="7">
    <source>
        <dbReference type="ARBA" id="ARBA00022769"/>
    </source>
</evidence>
<dbReference type="GO" id="GO:0006281">
    <property type="term" value="P:DNA repair"/>
    <property type="evidence" value="ECO:0007669"/>
    <property type="project" value="UniProtKB-KW"/>
</dbReference>
<evidence type="ECO:0000256" key="16">
    <source>
        <dbReference type="ARBA" id="ARBA00042156"/>
    </source>
</evidence>
<dbReference type="AlphaFoldDB" id="A0A421B1D4"/>
<dbReference type="RefSeq" id="WP_121392634.1">
    <property type="nucleotide sequence ID" value="NZ_RCDD01000003.1"/>
</dbReference>
<comment type="caution">
    <text evidence="18">The sequence shown here is derived from an EMBL/GenBank/DDBJ whole genome shotgun (WGS) entry which is preliminary data.</text>
</comment>
<evidence type="ECO:0000256" key="3">
    <source>
        <dbReference type="ARBA" id="ARBA00022723"/>
    </source>
</evidence>
<dbReference type="InterPro" id="IPR041552">
    <property type="entry name" value="UvrA_DNA-bd"/>
</dbReference>
<keyword evidence="19" id="KW-1185">Reference proteome</keyword>
<dbReference type="GO" id="GO:0016887">
    <property type="term" value="F:ATP hydrolysis activity"/>
    <property type="evidence" value="ECO:0007669"/>
    <property type="project" value="InterPro"/>
</dbReference>
<evidence type="ECO:0000313" key="18">
    <source>
        <dbReference type="EMBL" id="RLK58170.1"/>
    </source>
</evidence>
<dbReference type="Gene3D" id="1.20.1580.10">
    <property type="entry name" value="ABC transporter ATPase like domain"/>
    <property type="match status" value="2"/>
</dbReference>
<dbReference type="Gene3D" id="1.10.8.280">
    <property type="entry name" value="ABC transporter ATPase domain-like"/>
    <property type="match status" value="1"/>
</dbReference>
<reference evidence="18 19" key="1">
    <citation type="submission" date="2018-10" db="EMBL/GenBank/DDBJ databases">
        <title>Genomic Encyclopedia of Archaeal and Bacterial Type Strains, Phase II (KMG-II): from individual species to whole genera.</title>
        <authorList>
            <person name="Goeker M."/>
        </authorList>
    </citation>
    <scope>NUCLEOTIDE SEQUENCE [LARGE SCALE GENOMIC DNA]</scope>
    <source>
        <strain evidence="18 19">DSM 45657</strain>
    </source>
</reference>
<evidence type="ECO:0000256" key="11">
    <source>
        <dbReference type="ARBA" id="ARBA00022881"/>
    </source>
</evidence>
<evidence type="ECO:0000256" key="8">
    <source>
        <dbReference type="ARBA" id="ARBA00022771"/>
    </source>
</evidence>
<dbReference type="InterPro" id="IPR003593">
    <property type="entry name" value="AAA+_ATPase"/>
</dbReference>
<keyword evidence="3" id="KW-0479">Metal-binding</keyword>
<dbReference type="GO" id="GO:0003677">
    <property type="term" value="F:DNA binding"/>
    <property type="evidence" value="ECO:0007669"/>
    <property type="project" value="UniProtKB-KW"/>
</dbReference>
<comment type="subcellular location">
    <subcellularLocation>
        <location evidence="1">Cytoplasm</location>
    </subcellularLocation>
</comment>
<comment type="similarity">
    <text evidence="14">Belongs to the ABC transporter superfamily. UvrA family.</text>
</comment>
<keyword evidence="13" id="KW-0234">DNA repair</keyword>
<dbReference type="Pfam" id="PF17755">
    <property type="entry name" value="UvrA_DNA-bind"/>
    <property type="match status" value="1"/>
</dbReference>
<dbReference type="OrthoDB" id="9809851at2"/>
<dbReference type="Pfam" id="PF00005">
    <property type="entry name" value="ABC_tran"/>
    <property type="match status" value="1"/>
</dbReference>
<evidence type="ECO:0000256" key="15">
    <source>
        <dbReference type="ARBA" id="ARBA00039316"/>
    </source>
</evidence>
<dbReference type="InterPro" id="IPR027417">
    <property type="entry name" value="P-loop_NTPase"/>
</dbReference>
<dbReference type="SUPFAM" id="SSF52540">
    <property type="entry name" value="P-loop containing nucleoside triphosphate hydrolases"/>
    <property type="match status" value="2"/>
</dbReference>
<accession>A0A421B1D4</accession>
<evidence type="ECO:0000256" key="5">
    <source>
        <dbReference type="ARBA" id="ARBA00022741"/>
    </source>
</evidence>
<evidence type="ECO:0000259" key="17">
    <source>
        <dbReference type="PROSITE" id="PS50893"/>
    </source>
</evidence>
<dbReference type="GO" id="GO:0004518">
    <property type="term" value="F:nuclease activity"/>
    <property type="evidence" value="ECO:0007669"/>
    <property type="project" value="UniProtKB-KW"/>
</dbReference>
<dbReference type="GO" id="GO:0005737">
    <property type="term" value="C:cytoplasm"/>
    <property type="evidence" value="ECO:0007669"/>
    <property type="project" value="UniProtKB-SubCell"/>
</dbReference>
<proteinExistence type="inferred from homology"/>
<dbReference type="GO" id="GO:0005524">
    <property type="term" value="F:ATP binding"/>
    <property type="evidence" value="ECO:0007669"/>
    <property type="project" value="UniProtKB-KW"/>
</dbReference>